<reference evidence="2 3" key="1">
    <citation type="submission" date="2018-11" db="EMBL/GenBank/DDBJ databases">
        <title>Sequencing the genomes of 1000 actinobacteria strains.</title>
        <authorList>
            <person name="Klenk H.-P."/>
        </authorList>
    </citation>
    <scope>NUCLEOTIDE SEQUENCE [LARGE SCALE GENOMIC DNA]</scope>
    <source>
        <strain evidence="2 3">DSM 44780</strain>
    </source>
</reference>
<sequence length="261" mass="25524">MVTRRQHRHLRRAGLGLLAAAVLATLPGCGSQAPDTAAAPTVPTAPAVSLPVAAEAAAPATATATASASASASTSASASAEVGASAAAGAQGTRPAAPAPGATVQSLPTGSLRVAGAAQVTAEISGLATPAKLTAGGPAVEFTATLRNTGSTDYPSVAPLLRFDQYDGGAAPLGSVPGTLERFDQADGTWRPAPLPQAAGMDYLLAADGPVALPKGAEVSVRYRIALAPGLRPGSTALHLLAVSLPDHLQAGDSRLPVSIG</sequence>
<keyword evidence="1" id="KW-0732">Signal</keyword>
<feature type="chain" id="PRO_5034377269" description="DUF11 domain-containing protein" evidence="1">
    <location>
        <begin position="34"/>
        <end position="261"/>
    </location>
</feature>
<organism evidence="2 3">
    <name type="scientific">Kitasatospora cineracea</name>
    <dbReference type="NCBI Taxonomy" id="88074"/>
    <lineage>
        <taxon>Bacteria</taxon>
        <taxon>Bacillati</taxon>
        <taxon>Actinomycetota</taxon>
        <taxon>Actinomycetes</taxon>
        <taxon>Kitasatosporales</taxon>
        <taxon>Streptomycetaceae</taxon>
        <taxon>Kitasatospora</taxon>
    </lineage>
</organism>
<dbReference type="AlphaFoldDB" id="A0A8G1XFB4"/>
<feature type="signal peptide" evidence="1">
    <location>
        <begin position="1"/>
        <end position="33"/>
    </location>
</feature>
<gene>
    <name evidence="2" type="ORF">EDD39_1808</name>
</gene>
<protein>
    <recommendedName>
        <fullName evidence="4">DUF11 domain-containing protein</fullName>
    </recommendedName>
</protein>
<accession>A0A8G1XFB4</accession>
<dbReference type="Proteomes" id="UP000267408">
    <property type="component" value="Unassembled WGS sequence"/>
</dbReference>
<dbReference type="EMBL" id="RJVJ01000001">
    <property type="protein sequence ID" value="ROR43642.1"/>
    <property type="molecule type" value="Genomic_DNA"/>
</dbReference>
<dbReference type="RefSeq" id="WP_162869979.1">
    <property type="nucleotide sequence ID" value="NZ_RJVJ01000001.1"/>
</dbReference>
<evidence type="ECO:0000256" key="1">
    <source>
        <dbReference type="SAM" id="SignalP"/>
    </source>
</evidence>
<proteinExistence type="predicted"/>
<evidence type="ECO:0008006" key="4">
    <source>
        <dbReference type="Google" id="ProtNLM"/>
    </source>
</evidence>
<evidence type="ECO:0000313" key="3">
    <source>
        <dbReference type="Proteomes" id="UP000267408"/>
    </source>
</evidence>
<evidence type="ECO:0000313" key="2">
    <source>
        <dbReference type="EMBL" id="ROR43642.1"/>
    </source>
</evidence>
<name>A0A8G1XFB4_9ACTN</name>
<comment type="caution">
    <text evidence="2">The sequence shown here is derived from an EMBL/GenBank/DDBJ whole genome shotgun (WGS) entry which is preliminary data.</text>
</comment>